<keyword evidence="2" id="KW-1185">Reference proteome</keyword>
<gene>
    <name evidence="1" type="ORF">GGR93_001578</name>
</gene>
<reference evidence="1 2" key="1">
    <citation type="submission" date="2020-08" db="EMBL/GenBank/DDBJ databases">
        <title>Genomic Encyclopedia of Type Strains, Phase IV (KMG-IV): sequencing the most valuable type-strain genomes for metagenomic binning, comparative biology and taxonomic classification.</title>
        <authorList>
            <person name="Goeker M."/>
        </authorList>
    </citation>
    <scope>NUCLEOTIDE SEQUENCE [LARGE SCALE GENOMIC DNA]</scope>
    <source>
        <strain evidence="1 2">DSM 101015</strain>
    </source>
</reference>
<proteinExistence type="predicted"/>
<accession>A0A7W6M7E1</accession>
<evidence type="ECO:0000313" key="2">
    <source>
        <dbReference type="Proteomes" id="UP000565745"/>
    </source>
</evidence>
<comment type="caution">
    <text evidence="1">The sequence shown here is derived from an EMBL/GenBank/DDBJ whole genome shotgun (WGS) entry which is preliminary data.</text>
</comment>
<dbReference type="EMBL" id="JACIFU010000002">
    <property type="protein sequence ID" value="MBB4173805.1"/>
    <property type="molecule type" value="Genomic_DNA"/>
</dbReference>
<evidence type="ECO:0000313" key="1">
    <source>
        <dbReference type="EMBL" id="MBB4173805.1"/>
    </source>
</evidence>
<name>A0A7W6M7E1_9RHOB</name>
<dbReference type="AlphaFoldDB" id="A0A7W6M7E1"/>
<organism evidence="1 2">
    <name type="scientific">Sulfitobacter noctilucicola</name>
    <dbReference type="NCBI Taxonomy" id="1342301"/>
    <lineage>
        <taxon>Bacteria</taxon>
        <taxon>Pseudomonadati</taxon>
        <taxon>Pseudomonadota</taxon>
        <taxon>Alphaproteobacteria</taxon>
        <taxon>Rhodobacterales</taxon>
        <taxon>Roseobacteraceae</taxon>
        <taxon>Sulfitobacter</taxon>
    </lineage>
</organism>
<protein>
    <submittedName>
        <fullName evidence="1">Uncharacterized protein</fullName>
    </submittedName>
</protein>
<sequence>MRRPFSMCGRKKRTTLPRDPLPAPLKEAALLRQGHVDQYTCTQPVALKSLAITRSYEPLFLWFNQCCGTRSPCVTLHFCASMGFLTFGQKQGEWLSEFVKYDEIRRP</sequence>
<dbReference type="Proteomes" id="UP000565745">
    <property type="component" value="Unassembled WGS sequence"/>
</dbReference>